<dbReference type="OrthoDB" id="4156987at2759"/>
<dbReference type="VEuPathDB" id="FungiDB:AJ78_07932"/>
<evidence type="ECO:0000313" key="3">
    <source>
        <dbReference type="Proteomes" id="UP000182235"/>
    </source>
</evidence>
<protein>
    <submittedName>
        <fullName evidence="2">Uncharacterized protein</fullName>
    </submittedName>
</protein>
<keyword evidence="1" id="KW-0812">Transmembrane</keyword>
<gene>
    <name evidence="2" type="ORF">AJ78_07932</name>
</gene>
<evidence type="ECO:0000313" key="2">
    <source>
        <dbReference type="EMBL" id="OJD11267.1"/>
    </source>
</evidence>
<comment type="caution">
    <text evidence="2">The sequence shown here is derived from an EMBL/GenBank/DDBJ whole genome shotgun (WGS) entry which is preliminary data.</text>
</comment>
<sequence length="116" mass="12804">MVTSEAPALHTAPVTWGINMLPLIGIGMFSLVFSLGDESGFQTPKTYPEDGEADTAYTKETNIEALTNEATFYRRLGVHYGILRCYGVTEYSMALAFANQCDLMKYMQNNTPSSES</sequence>
<dbReference type="EMBL" id="LGRN01000576">
    <property type="protein sequence ID" value="OJD11267.1"/>
    <property type="molecule type" value="Genomic_DNA"/>
</dbReference>
<proteinExistence type="predicted"/>
<feature type="transmembrane region" description="Helical" evidence="1">
    <location>
        <begin position="16"/>
        <end position="35"/>
    </location>
</feature>
<keyword evidence="1" id="KW-1133">Transmembrane helix</keyword>
<organism evidence="2 3">
    <name type="scientific">Emergomyces pasteurianus Ep9510</name>
    <dbReference type="NCBI Taxonomy" id="1447872"/>
    <lineage>
        <taxon>Eukaryota</taxon>
        <taxon>Fungi</taxon>
        <taxon>Dikarya</taxon>
        <taxon>Ascomycota</taxon>
        <taxon>Pezizomycotina</taxon>
        <taxon>Eurotiomycetes</taxon>
        <taxon>Eurotiomycetidae</taxon>
        <taxon>Onygenales</taxon>
        <taxon>Ajellomycetaceae</taxon>
        <taxon>Emergomyces</taxon>
    </lineage>
</organism>
<dbReference type="Proteomes" id="UP000182235">
    <property type="component" value="Unassembled WGS sequence"/>
</dbReference>
<dbReference type="STRING" id="1447872.A0A1J9PTS2"/>
<dbReference type="AlphaFoldDB" id="A0A1J9PTS2"/>
<reference evidence="2 3" key="1">
    <citation type="submission" date="2015-07" db="EMBL/GenBank/DDBJ databases">
        <title>Emmonsia species relationships and genome sequence.</title>
        <authorList>
            <consortium name="The Broad Institute Genomics Platform"/>
            <person name="Cuomo C.A."/>
            <person name="Munoz J.F."/>
            <person name="Imamovic A."/>
            <person name="Priest M.E."/>
            <person name="Young S."/>
            <person name="Clay O.K."/>
            <person name="McEwen J.G."/>
        </authorList>
    </citation>
    <scope>NUCLEOTIDE SEQUENCE [LARGE SCALE GENOMIC DNA]</scope>
    <source>
        <strain evidence="2 3">UAMH 9510</strain>
    </source>
</reference>
<accession>A0A1J9PTS2</accession>
<name>A0A1J9PTS2_9EURO</name>
<evidence type="ECO:0000256" key="1">
    <source>
        <dbReference type="SAM" id="Phobius"/>
    </source>
</evidence>
<keyword evidence="3" id="KW-1185">Reference proteome</keyword>
<keyword evidence="1" id="KW-0472">Membrane</keyword>